<comment type="caution">
    <text evidence="5">The sequence shown here is derived from an EMBL/GenBank/DDBJ whole genome shotgun (WGS) entry which is preliminary data.</text>
</comment>
<keyword evidence="4" id="KW-0732">Signal</keyword>
<dbReference type="AlphaFoldDB" id="A0A9X2E8P3"/>
<evidence type="ECO:0000256" key="3">
    <source>
        <dbReference type="SAM" id="MobiDB-lite"/>
    </source>
</evidence>
<accession>A0A9X2E8P3</accession>
<evidence type="ECO:0000313" key="5">
    <source>
        <dbReference type="EMBL" id="MCM6776192.1"/>
    </source>
</evidence>
<dbReference type="InterPro" id="IPR016191">
    <property type="entry name" value="Ribonuclease/ribotoxin"/>
</dbReference>
<evidence type="ECO:0000256" key="4">
    <source>
        <dbReference type="SAM" id="SignalP"/>
    </source>
</evidence>
<evidence type="ECO:0000256" key="1">
    <source>
        <dbReference type="ARBA" id="ARBA00022722"/>
    </source>
</evidence>
<dbReference type="SUPFAM" id="SSF53933">
    <property type="entry name" value="Microbial ribonucleases"/>
    <property type="match status" value="1"/>
</dbReference>
<evidence type="ECO:0000313" key="6">
    <source>
        <dbReference type="Proteomes" id="UP001139157"/>
    </source>
</evidence>
<dbReference type="Gene3D" id="3.10.450.30">
    <property type="entry name" value="Microbial ribonucleases"/>
    <property type="match status" value="1"/>
</dbReference>
<feature type="region of interest" description="Disordered" evidence="3">
    <location>
        <begin position="53"/>
        <end position="80"/>
    </location>
</feature>
<feature type="signal peptide" evidence="4">
    <location>
        <begin position="1"/>
        <end position="28"/>
    </location>
</feature>
<sequence length="128" mass="13976">MRGSKALATAVLAVFAAMTVLLGGSTQAGEDIQLQGCSVPDRAWHTLQLIDAGQWPPNDGSGTKGGTTWQNREGRLPRTDGGRTIHYLEWDVNRKKPGQSRDAERIVTGDIGTAWYTGDHYGSFCRMR</sequence>
<organism evidence="5 6">
    <name type="scientific">Nocardia pulmonis</name>
    <dbReference type="NCBI Taxonomy" id="2951408"/>
    <lineage>
        <taxon>Bacteria</taxon>
        <taxon>Bacillati</taxon>
        <taxon>Actinomycetota</taxon>
        <taxon>Actinomycetes</taxon>
        <taxon>Mycobacteriales</taxon>
        <taxon>Nocardiaceae</taxon>
        <taxon>Nocardia</taxon>
    </lineage>
</organism>
<proteinExistence type="predicted"/>
<dbReference type="RefSeq" id="WP_251914495.1">
    <property type="nucleotide sequence ID" value="NZ_JAMRXG010000009.1"/>
</dbReference>
<keyword evidence="2" id="KW-0378">Hydrolase</keyword>
<dbReference type="Proteomes" id="UP001139157">
    <property type="component" value="Unassembled WGS sequence"/>
</dbReference>
<evidence type="ECO:0000256" key="2">
    <source>
        <dbReference type="ARBA" id="ARBA00022801"/>
    </source>
</evidence>
<reference evidence="5" key="1">
    <citation type="submission" date="2022-06" db="EMBL/GenBank/DDBJ databases">
        <title>Novel species in genus nocardia.</title>
        <authorList>
            <person name="Li F."/>
        </authorList>
    </citation>
    <scope>NUCLEOTIDE SEQUENCE</scope>
    <source>
        <strain evidence="5">CDC141</strain>
    </source>
</reference>
<dbReference type="EMBL" id="JAMRXG010000009">
    <property type="protein sequence ID" value="MCM6776192.1"/>
    <property type="molecule type" value="Genomic_DNA"/>
</dbReference>
<dbReference type="GO" id="GO:0004521">
    <property type="term" value="F:RNA endonuclease activity"/>
    <property type="evidence" value="ECO:0007669"/>
    <property type="project" value="InterPro"/>
</dbReference>
<dbReference type="GO" id="GO:0016787">
    <property type="term" value="F:hydrolase activity"/>
    <property type="evidence" value="ECO:0007669"/>
    <property type="project" value="UniProtKB-KW"/>
</dbReference>
<protein>
    <submittedName>
        <fullName evidence="5">Ribonuclease</fullName>
    </submittedName>
</protein>
<dbReference type="InterPro" id="IPR000026">
    <property type="entry name" value="N1-like"/>
</dbReference>
<name>A0A9X2E8P3_9NOCA</name>
<dbReference type="GO" id="GO:0003723">
    <property type="term" value="F:RNA binding"/>
    <property type="evidence" value="ECO:0007669"/>
    <property type="project" value="InterPro"/>
</dbReference>
<gene>
    <name evidence="5" type="ORF">NDR86_22155</name>
</gene>
<dbReference type="Pfam" id="PF00545">
    <property type="entry name" value="Ribonuclease"/>
    <property type="match status" value="1"/>
</dbReference>
<feature type="chain" id="PRO_5040969539" evidence="4">
    <location>
        <begin position="29"/>
        <end position="128"/>
    </location>
</feature>
<keyword evidence="6" id="KW-1185">Reference proteome</keyword>
<keyword evidence="1" id="KW-0540">Nuclease</keyword>